<gene>
    <name evidence="1" type="ORF">CK203_029976</name>
</gene>
<organism evidence="1 2">
    <name type="scientific">Vitis vinifera</name>
    <name type="common">Grape</name>
    <dbReference type="NCBI Taxonomy" id="29760"/>
    <lineage>
        <taxon>Eukaryota</taxon>
        <taxon>Viridiplantae</taxon>
        <taxon>Streptophyta</taxon>
        <taxon>Embryophyta</taxon>
        <taxon>Tracheophyta</taxon>
        <taxon>Spermatophyta</taxon>
        <taxon>Magnoliopsida</taxon>
        <taxon>eudicotyledons</taxon>
        <taxon>Gunneridae</taxon>
        <taxon>Pentapetalae</taxon>
        <taxon>rosids</taxon>
        <taxon>Vitales</taxon>
        <taxon>Vitaceae</taxon>
        <taxon>Viteae</taxon>
        <taxon>Vitis</taxon>
    </lineage>
</organism>
<protein>
    <submittedName>
        <fullName evidence="1">Uncharacterized protein</fullName>
    </submittedName>
</protein>
<dbReference type="EMBL" id="QGNW01000103">
    <property type="protein sequence ID" value="RVW97152.1"/>
    <property type="molecule type" value="Genomic_DNA"/>
</dbReference>
<proteinExistence type="predicted"/>
<comment type="caution">
    <text evidence="1">The sequence shown here is derived from an EMBL/GenBank/DDBJ whole genome shotgun (WGS) entry which is preliminary data.</text>
</comment>
<dbReference type="AlphaFoldDB" id="A0A438IKA1"/>
<reference evidence="1 2" key="1">
    <citation type="journal article" date="2018" name="PLoS Genet.">
        <title>Population sequencing reveals clonal diversity and ancestral inbreeding in the grapevine cultivar Chardonnay.</title>
        <authorList>
            <person name="Roach M.J."/>
            <person name="Johnson D.L."/>
            <person name="Bohlmann J."/>
            <person name="van Vuuren H.J."/>
            <person name="Jones S.J."/>
            <person name="Pretorius I.S."/>
            <person name="Schmidt S.A."/>
            <person name="Borneman A.R."/>
        </authorList>
    </citation>
    <scope>NUCLEOTIDE SEQUENCE [LARGE SCALE GENOMIC DNA]</scope>
    <source>
        <strain evidence="2">cv. Chardonnay</strain>
        <tissue evidence="1">Leaf</tissue>
    </source>
</reference>
<name>A0A438IKA1_VITVI</name>
<sequence length="54" mass="6089">MGNMIVCQGCKRHDAISLIPGHGAPLSQHHYTEVDLMLFNCNGGWLAIFHFYPF</sequence>
<evidence type="ECO:0000313" key="1">
    <source>
        <dbReference type="EMBL" id="RVW97152.1"/>
    </source>
</evidence>
<evidence type="ECO:0000313" key="2">
    <source>
        <dbReference type="Proteomes" id="UP000288805"/>
    </source>
</evidence>
<dbReference type="Proteomes" id="UP000288805">
    <property type="component" value="Unassembled WGS sequence"/>
</dbReference>
<accession>A0A438IKA1</accession>